<dbReference type="Proteomes" id="UP000189580">
    <property type="component" value="Chromosome a"/>
</dbReference>
<evidence type="ECO:0000256" key="1">
    <source>
        <dbReference type="ARBA" id="ARBA00009431"/>
    </source>
</evidence>
<proteinExistence type="inferred from homology"/>
<accession>A0A167CTA1</accession>
<dbReference type="GO" id="GO:0000324">
    <property type="term" value="C:fungal-type vacuole"/>
    <property type="evidence" value="ECO:0007669"/>
    <property type="project" value="TreeGrafter"/>
</dbReference>
<evidence type="ECO:0000256" key="2">
    <source>
        <dbReference type="ARBA" id="ARBA00012446"/>
    </source>
</evidence>
<reference evidence="7 8" key="1">
    <citation type="submission" date="2016-02" db="EMBL/GenBank/DDBJ databases">
        <title>Complete genome sequence and transcriptome regulation of the pentose utilising yeast Sugiyamaella lignohabitans.</title>
        <authorList>
            <person name="Bellasio M."/>
            <person name="Peymann A."/>
            <person name="Valli M."/>
            <person name="Sipitzky M."/>
            <person name="Graf A."/>
            <person name="Sauer M."/>
            <person name="Marx H."/>
            <person name="Mattanovich D."/>
        </authorList>
    </citation>
    <scope>NUCLEOTIDE SEQUENCE [LARGE SCALE GENOMIC DNA]</scope>
    <source>
        <strain evidence="7 8">CBS 10342</strain>
    </source>
</reference>
<dbReference type="PROSITE" id="PS00560">
    <property type="entry name" value="CARBOXYPEPT_SER_HIS"/>
    <property type="match status" value="1"/>
</dbReference>
<dbReference type="SUPFAM" id="SSF53474">
    <property type="entry name" value="alpha/beta-Hydrolases"/>
    <property type="match status" value="1"/>
</dbReference>
<dbReference type="InterPro" id="IPR029058">
    <property type="entry name" value="AB_hydrolase_fold"/>
</dbReference>
<dbReference type="OrthoDB" id="5357954at2759"/>
<dbReference type="RefSeq" id="XP_018734558.1">
    <property type="nucleotide sequence ID" value="XM_018880162.1"/>
</dbReference>
<dbReference type="Gene3D" id="1.10.287.410">
    <property type="match status" value="1"/>
</dbReference>
<dbReference type="AlphaFoldDB" id="A0A167CTA1"/>
<dbReference type="InterPro" id="IPR033124">
    <property type="entry name" value="Ser_caboxypep_his_AS"/>
</dbReference>
<evidence type="ECO:0000256" key="5">
    <source>
        <dbReference type="ARBA" id="ARBA00022801"/>
    </source>
</evidence>
<protein>
    <recommendedName>
        <fullName evidence="2">carboxypeptidase C</fullName>
        <ecNumber evidence="2">3.4.16.5</ecNumber>
    </recommendedName>
</protein>
<comment type="similarity">
    <text evidence="1">Belongs to the peptidase S10 family.</text>
</comment>
<organism evidence="7 8">
    <name type="scientific">Sugiyamaella lignohabitans</name>
    <dbReference type="NCBI Taxonomy" id="796027"/>
    <lineage>
        <taxon>Eukaryota</taxon>
        <taxon>Fungi</taxon>
        <taxon>Dikarya</taxon>
        <taxon>Ascomycota</taxon>
        <taxon>Saccharomycotina</taxon>
        <taxon>Dipodascomycetes</taxon>
        <taxon>Dipodascales</taxon>
        <taxon>Trichomonascaceae</taxon>
        <taxon>Sugiyamaella</taxon>
    </lineage>
</organism>
<dbReference type="InterPro" id="IPR001563">
    <property type="entry name" value="Peptidase_S10"/>
</dbReference>
<keyword evidence="3 7" id="KW-0121">Carboxypeptidase</keyword>
<dbReference type="EC" id="3.4.16.5" evidence="2"/>
<dbReference type="PANTHER" id="PTHR11802:SF113">
    <property type="entry name" value="SERINE CARBOXYPEPTIDASE CTSA-4.1"/>
    <property type="match status" value="1"/>
</dbReference>
<keyword evidence="6" id="KW-0325">Glycoprotein</keyword>
<evidence type="ECO:0000313" key="7">
    <source>
        <dbReference type="EMBL" id="ANB12081.1"/>
    </source>
</evidence>
<dbReference type="GO" id="GO:0004185">
    <property type="term" value="F:serine-type carboxypeptidase activity"/>
    <property type="evidence" value="ECO:0007669"/>
    <property type="project" value="UniProtKB-EC"/>
</dbReference>
<dbReference type="EMBL" id="CP014501">
    <property type="protein sequence ID" value="ANB12081.1"/>
    <property type="molecule type" value="Genomic_DNA"/>
</dbReference>
<evidence type="ECO:0000256" key="4">
    <source>
        <dbReference type="ARBA" id="ARBA00022670"/>
    </source>
</evidence>
<evidence type="ECO:0000256" key="3">
    <source>
        <dbReference type="ARBA" id="ARBA00022645"/>
    </source>
</evidence>
<evidence type="ECO:0000256" key="6">
    <source>
        <dbReference type="ARBA" id="ARBA00023180"/>
    </source>
</evidence>
<dbReference type="GeneID" id="30035151"/>
<dbReference type="KEGG" id="slb:AWJ20_316"/>
<dbReference type="GO" id="GO:0006508">
    <property type="term" value="P:proteolysis"/>
    <property type="evidence" value="ECO:0007669"/>
    <property type="project" value="UniProtKB-KW"/>
</dbReference>
<keyword evidence="5" id="KW-0378">Hydrolase</keyword>
<sequence>MACGQGGYQAVLSNSVCSAMKSEIPSCLSSISQCYSSNSQLQCVQATNQCNEDEYEPLAETGLNVYDLRTQCQGELCYAGLNDVSTYLNQASVKQALGANPQITFQDCNDDINEAFSTAGDYIHSFAPDVAQILEANIPILIYAGDKDFICNWLGCRAWTRALEWPGQSEYNNASSVPWMSGQTHAGDVTNYQHFTFLRIYNAGHMVPHDQPQAALTMLNQWLQGDYSLQG</sequence>
<dbReference type="PANTHER" id="PTHR11802">
    <property type="entry name" value="SERINE PROTEASE FAMILY S10 SERINE CARBOXYPEPTIDASE"/>
    <property type="match status" value="1"/>
</dbReference>
<keyword evidence="8" id="KW-1185">Reference proteome</keyword>
<keyword evidence="4" id="KW-0645">Protease</keyword>
<dbReference type="Pfam" id="PF00450">
    <property type="entry name" value="Peptidase_S10"/>
    <property type="match status" value="1"/>
</dbReference>
<gene>
    <name evidence="7" type="primary">PRC1</name>
    <name evidence="7" type="ORF">AWJ20_316</name>
</gene>
<dbReference type="Gene3D" id="3.40.50.12670">
    <property type="match status" value="1"/>
</dbReference>
<evidence type="ECO:0000313" key="8">
    <source>
        <dbReference type="Proteomes" id="UP000189580"/>
    </source>
</evidence>
<name>A0A167CTA1_9ASCO</name>